<evidence type="ECO:0000256" key="2">
    <source>
        <dbReference type="ARBA" id="ARBA00022803"/>
    </source>
</evidence>
<keyword evidence="2" id="KW-0802">TPR repeat</keyword>
<gene>
    <name evidence="3" type="ORF">ACFOMG_06990</name>
</gene>
<keyword evidence="1" id="KW-0677">Repeat</keyword>
<dbReference type="Gene3D" id="1.25.40.10">
    <property type="entry name" value="Tetratricopeptide repeat domain"/>
    <property type="match status" value="1"/>
</dbReference>
<accession>A0ABV7VRB4</accession>
<dbReference type="EMBL" id="JBHRYB010000005">
    <property type="protein sequence ID" value="MFC3679855.1"/>
    <property type="molecule type" value="Genomic_DNA"/>
</dbReference>
<keyword evidence="4" id="KW-1185">Reference proteome</keyword>
<dbReference type="PROSITE" id="PS51257">
    <property type="entry name" value="PROKAR_LIPOPROTEIN"/>
    <property type="match status" value="1"/>
</dbReference>
<evidence type="ECO:0000256" key="1">
    <source>
        <dbReference type="ARBA" id="ARBA00022737"/>
    </source>
</evidence>
<sequence length="230" mass="25782">MSNKFADNQRCFSLTARLKPWFSGLLILFLTGCSLFQPKPEIIDQGPAEKTLPEPLVERYNEGLELLQQAAAEEDSGEQQHQHQAAADFWQALSQQYPQYPGVWSNLALSHYRLGNYDASLENLVRAHDIDAEFCPAFKLKALVQRQLGKFSDAENSYLAAAECAPEDADIPYNLGILYDLYLNDLEKALVQYRKAQSLISGEDAMLAIWIPDLERRSGVAADNQQVAGE</sequence>
<evidence type="ECO:0000313" key="4">
    <source>
        <dbReference type="Proteomes" id="UP001595722"/>
    </source>
</evidence>
<dbReference type="PANTHER" id="PTHR44227">
    <property type="match status" value="1"/>
</dbReference>
<dbReference type="PANTHER" id="PTHR44227:SF3">
    <property type="entry name" value="PROTEIN O-MANNOSYL-TRANSFERASE TMTC4"/>
    <property type="match status" value="1"/>
</dbReference>
<organism evidence="3 4">
    <name type="scientific">Bacterioplanoides pacificum</name>
    <dbReference type="NCBI Taxonomy" id="1171596"/>
    <lineage>
        <taxon>Bacteria</taxon>
        <taxon>Pseudomonadati</taxon>
        <taxon>Pseudomonadota</taxon>
        <taxon>Gammaproteobacteria</taxon>
        <taxon>Oceanospirillales</taxon>
        <taxon>Oceanospirillaceae</taxon>
        <taxon>Bacterioplanoides</taxon>
    </lineage>
</organism>
<proteinExistence type="predicted"/>
<dbReference type="InterPro" id="IPR052346">
    <property type="entry name" value="O-mannosyl-transferase_TMTC"/>
</dbReference>
<dbReference type="InterPro" id="IPR019734">
    <property type="entry name" value="TPR_rpt"/>
</dbReference>
<dbReference type="RefSeq" id="WP_376865648.1">
    <property type="nucleotide sequence ID" value="NZ_JBHRYB010000005.1"/>
</dbReference>
<dbReference type="Proteomes" id="UP001595722">
    <property type="component" value="Unassembled WGS sequence"/>
</dbReference>
<dbReference type="SUPFAM" id="SSF48452">
    <property type="entry name" value="TPR-like"/>
    <property type="match status" value="1"/>
</dbReference>
<name>A0ABV7VRB4_9GAMM</name>
<dbReference type="InterPro" id="IPR011990">
    <property type="entry name" value="TPR-like_helical_dom_sf"/>
</dbReference>
<reference evidence="4" key="1">
    <citation type="journal article" date="2019" name="Int. J. Syst. Evol. Microbiol.">
        <title>The Global Catalogue of Microorganisms (GCM) 10K type strain sequencing project: providing services to taxonomists for standard genome sequencing and annotation.</title>
        <authorList>
            <consortium name="The Broad Institute Genomics Platform"/>
            <consortium name="The Broad Institute Genome Sequencing Center for Infectious Disease"/>
            <person name="Wu L."/>
            <person name="Ma J."/>
        </authorList>
    </citation>
    <scope>NUCLEOTIDE SEQUENCE [LARGE SCALE GENOMIC DNA]</scope>
    <source>
        <strain evidence="4">KCTC 42424</strain>
    </source>
</reference>
<protein>
    <recommendedName>
        <fullName evidence="5">Tetratricopeptide repeat protein</fullName>
    </recommendedName>
</protein>
<evidence type="ECO:0008006" key="5">
    <source>
        <dbReference type="Google" id="ProtNLM"/>
    </source>
</evidence>
<comment type="caution">
    <text evidence="3">The sequence shown here is derived from an EMBL/GenBank/DDBJ whole genome shotgun (WGS) entry which is preliminary data.</text>
</comment>
<dbReference type="SMART" id="SM00028">
    <property type="entry name" value="TPR"/>
    <property type="match status" value="3"/>
</dbReference>
<evidence type="ECO:0000313" key="3">
    <source>
        <dbReference type="EMBL" id="MFC3679855.1"/>
    </source>
</evidence>